<evidence type="ECO:0000256" key="6">
    <source>
        <dbReference type="ARBA" id="ARBA00048336"/>
    </source>
</evidence>
<evidence type="ECO:0000313" key="13">
    <source>
        <dbReference type="Proteomes" id="UP000693970"/>
    </source>
</evidence>
<feature type="domain" description="FCP1 homology" evidence="9">
    <location>
        <begin position="152"/>
        <end position="336"/>
    </location>
</feature>
<dbReference type="GO" id="GO:0008420">
    <property type="term" value="F:RNA polymerase II CTD heptapeptide repeat phosphatase activity"/>
    <property type="evidence" value="ECO:0007669"/>
    <property type="project" value="InterPro"/>
</dbReference>
<keyword evidence="13" id="KW-1185">Reference proteome</keyword>
<keyword evidence="3" id="KW-0378">Hydrolase</keyword>
<sequence length="707" mass="80409">MQVTMKAVPSSISVVTKPSPLSPQTTTSSIKPKDLIPITAPATGFLRMIQQQPNTPNRRRVIGYIEECLHPTILEGMCVVCGERPTTTTTTIPNKYNSNTDSLKQQSRSIGHKANVNTGPNLTQVTVSGGITMTVSQQEGQCMAQWDANRLYRQQRLSLVLDLDHTLNNNTNNKTSAAGVRTIRLPLHEGTTDPLQLQQPSNHLHHQQQQWAQHYVKLRPHVNDLLRWIESTYEVSVYTAGTKHYAEEATMVLCRNLVGSNRDWDDIERLRYQVQVQLQMAYHHYQQQQQQIMINDTSRNNKTNTMDNTDDIGNNNVAAKNKRTNDQIQQQQLQQKEDDKEKEEEIMDMNDDDDDDNDDTKHKPVKKKPKKISFAPVSTVEQEHTNHHPDEENNNPITTTRTTTTSSYHHTKSDHNNMITKDDDEEEELERLQQELVQADELEQAARRLRQKLFGSRVYSRTDLGDLGQHVKSHKRIFPWLCFADINNAAGTDLSESKQGNNNTNNNKNPYNEQDQQLLWTRDILDRLHQQYYYHYSNQQCKTTTGGNGSTGNRNRRRTVPEILKQMRKTVLPNCTLVFSGLVPLHKQQSITAAASPNTTVRPPIVRYAQSLGAKTQDKVDETVTHNVAAKDGSEKATIARTIPGCLVVRPGWLMESYWSIRKANVQPYLMAQGPAAIPIKKDENDDDDDDDDDGFALELEDELLNG</sequence>
<dbReference type="Pfam" id="PF03031">
    <property type="entry name" value="NIF"/>
    <property type="match status" value="1"/>
</dbReference>
<comment type="caution">
    <text evidence="10">The sequence shown here is derived from an EMBL/GenBank/DDBJ whole genome shotgun (WGS) entry which is preliminary data.</text>
</comment>
<keyword evidence="4" id="KW-0539">Nucleus</keyword>
<dbReference type="InterPro" id="IPR004274">
    <property type="entry name" value="FCP1_dom"/>
</dbReference>
<dbReference type="PANTHER" id="PTHR23081">
    <property type="entry name" value="RNA POLYMERASE II CTD PHOSPHATASE"/>
    <property type="match status" value="1"/>
</dbReference>
<evidence type="ECO:0000259" key="8">
    <source>
        <dbReference type="PROSITE" id="PS50172"/>
    </source>
</evidence>
<reference evidence="10" key="1">
    <citation type="journal article" date="2021" name="Sci. Rep.">
        <title>Diploid genomic architecture of Nitzschia inconspicua, an elite biomass production diatom.</title>
        <authorList>
            <person name="Oliver A."/>
            <person name="Podell S."/>
            <person name="Pinowska A."/>
            <person name="Traller J.C."/>
            <person name="Smith S.R."/>
            <person name="McClure R."/>
            <person name="Beliaev A."/>
            <person name="Bohutskyi P."/>
            <person name="Hill E.A."/>
            <person name="Rabines A."/>
            <person name="Zheng H."/>
            <person name="Allen L.Z."/>
            <person name="Kuo A."/>
            <person name="Grigoriev I.V."/>
            <person name="Allen A.E."/>
            <person name="Hazlebeck D."/>
            <person name="Allen E.E."/>
        </authorList>
    </citation>
    <scope>NUCLEOTIDE SEQUENCE</scope>
    <source>
        <strain evidence="10">Hildebrandi</strain>
    </source>
</reference>
<evidence type="ECO:0000256" key="4">
    <source>
        <dbReference type="ARBA" id="ARBA00023242"/>
    </source>
</evidence>
<evidence type="ECO:0000313" key="10">
    <source>
        <dbReference type="EMBL" id="KAG7338795.1"/>
    </source>
</evidence>
<dbReference type="InterPro" id="IPR039189">
    <property type="entry name" value="Fcp1"/>
</dbReference>
<accession>A0A9K3K8B2</accession>
<dbReference type="EC" id="3.1.3.16" evidence="2"/>
<proteinExistence type="predicted"/>
<dbReference type="InterPro" id="IPR001357">
    <property type="entry name" value="BRCT_dom"/>
</dbReference>
<dbReference type="CDD" id="cd17729">
    <property type="entry name" value="BRCT_CTDP1"/>
    <property type="match status" value="1"/>
</dbReference>
<dbReference type="EMBL" id="JAGRRH010000007">
    <property type="protein sequence ID" value="KAG7367749.1"/>
    <property type="molecule type" value="Genomic_DNA"/>
</dbReference>
<evidence type="ECO:0000256" key="2">
    <source>
        <dbReference type="ARBA" id="ARBA00013081"/>
    </source>
</evidence>
<dbReference type="GO" id="GO:0005634">
    <property type="term" value="C:nucleus"/>
    <property type="evidence" value="ECO:0007669"/>
    <property type="project" value="UniProtKB-SubCell"/>
</dbReference>
<feature type="region of interest" description="Disordered" evidence="7">
    <location>
        <begin position="299"/>
        <end position="418"/>
    </location>
</feature>
<evidence type="ECO:0000259" key="9">
    <source>
        <dbReference type="PROSITE" id="PS50969"/>
    </source>
</evidence>
<evidence type="ECO:0000256" key="1">
    <source>
        <dbReference type="ARBA" id="ARBA00004123"/>
    </source>
</evidence>
<dbReference type="EMBL" id="JAGRRH010000043">
    <property type="protein sequence ID" value="KAG7339007.1"/>
    <property type="molecule type" value="Genomic_DNA"/>
</dbReference>
<comment type="catalytic activity">
    <reaction evidence="5">
        <text>O-phospho-L-seryl-[protein] + H2O = L-seryl-[protein] + phosphate</text>
        <dbReference type="Rhea" id="RHEA:20629"/>
        <dbReference type="Rhea" id="RHEA-COMP:9863"/>
        <dbReference type="Rhea" id="RHEA-COMP:11604"/>
        <dbReference type="ChEBI" id="CHEBI:15377"/>
        <dbReference type="ChEBI" id="CHEBI:29999"/>
        <dbReference type="ChEBI" id="CHEBI:43474"/>
        <dbReference type="ChEBI" id="CHEBI:83421"/>
        <dbReference type="EC" id="3.1.3.16"/>
    </reaction>
</comment>
<feature type="domain" description="BRCT" evidence="8">
    <location>
        <begin position="567"/>
        <end position="671"/>
    </location>
</feature>
<dbReference type="PROSITE" id="PS50172">
    <property type="entry name" value="BRCT"/>
    <property type="match status" value="1"/>
</dbReference>
<evidence type="ECO:0000313" key="12">
    <source>
        <dbReference type="EMBL" id="KAG7367749.1"/>
    </source>
</evidence>
<evidence type="ECO:0000256" key="5">
    <source>
        <dbReference type="ARBA" id="ARBA00047761"/>
    </source>
</evidence>
<evidence type="ECO:0000313" key="11">
    <source>
        <dbReference type="EMBL" id="KAG7339007.1"/>
    </source>
</evidence>
<dbReference type="SMART" id="SM00577">
    <property type="entry name" value="CPDc"/>
    <property type="match status" value="1"/>
</dbReference>
<dbReference type="OrthoDB" id="45680at2759"/>
<feature type="region of interest" description="Disordered" evidence="7">
    <location>
        <begin position="492"/>
        <end position="513"/>
    </location>
</feature>
<evidence type="ECO:0000256" key="7">
    <source>
        <dbReference type="SAM" id="MobiDB-lite"/>
    </source>
</evidence>
<dbReference type="EMBL" id="JAGRRH010000049">
    <property type="protein sequence ID" value="KAG7338795.1"/>
    <property type="molecule type" value="Genomic_DNA"/>
</dbReference>
<dbReference type="PANTHER" id="PTHR23081:SF36">
    <property type="entry name" value="RNA POLYMERASE II SUBUNIT A C-TERMINAL DOMAIN PHOSPHATASE"/>
    <property type="match status" value="1"/>
</dbReference>
<gene>
    <name evidence="10" type="ORF">IV203_028331</name>
    <name evidence="11" type="ORF">IV203_028344</name>
    <name evidence="12" type="ORF">IV203_030420</name>
</gene>
<feature type="compositionally biased region" description="Basic and acidic residues" evidence="7">
    <location>
        <begin position="381"/>
        <end position="391"/>
    </location>
</feature>
<organism evidence="10 13">
    <name type="scientific">Nitzschia inconspicua</name>
    <dbReference type="NCBI Taxonomy" id="303405"/>
    <lineage>
        <taxon>Eukaryota</taxon>
        <taxon>Sar</taxon>
        <taxon>Stramenopiles</taxon>
        <taxon>Ochrophyta</taxon>
        <taxon>Bacillariophyta</taxon>
        <taxon>Bacillariophyceae</taxon>
        <taxon>Bacillariophycidae</taxon>
        <taxon>Bacillariales</taxon>
        <taxon>Bacillariaceae</taxon>
        <taxon>Nitzschia</taxon>
    </lineage>
</organism>
<name>A0A9K3K8B2_9STRA</name>
<comment type="subcellular location">
    <subcellularLocation>
        <location evidence="1">Nucleus</location>
    </subcellularLocation>
</comment>
<protein>
    <recommendedName>
        <fullName evidence="2">protein-serine/threonine phosphatase</fullName>
        <ecNumber evidence="2">3.1.3.16</ecNumber>
    </recommendedName>
</protein>
<dbReference type="PROSITE" id="PS50969">
    <property type="entry name" value="FCP1"/>
    <property type="match status" value="1"/>
</dbReference>
<dbReference type="AlphaFoldDB" id="A0A9K3K8B2"/>
<comment type="catalytic activity">
    <reaction evidence="6">
        <text>O-phospho-L-threonyl-[protein] + H2O = L-threonyl-[protein] + phosphate</text>
        <dbReference type="Rhea" id="RHEA:47004"/>
        <dbReference type="Rhea" id="RHEA-COMP:11060"/>
        <dbReference type="Rhea" id="RHEA-COMP:11605"/>
        <dbReference type="ChEBI" id="CHEBI:15377"/>
        <dbReference type="ChEBI" id="CHEBI:30013"/>
        <dbReference type="ChEBI" id="CHEBI:43474"/>
        <dbReference type="ChEBI" id="CHEBI:61977"/>
        <dbReference type="EC" id="3.1.3.16"/>
    </reaction>
</comment>
<dbReference type="Proteomes" id="UP000693970">
    <property type="component" value="Unassembled WGS sequence"/>
</dbReference>
<feature type="compositionally biased region" description="Low complexity" evidence="7">
    <location>
        <begin position="501"/>
        <end position="512"/>
    </location>
</feature>
<evidence type="ECO:0000256" key="3">
    <source>
        <dbReference type="ARBA" id="ARBA00022801"/>
    </source>
</evidence>
<reference evidence="10" key="2">
    <citation type="submission" date="2021-04" db="EMBL/GenBank/DDBJ databases">
        <authorList>
            <person name="Podell S."/>
        </authorList>
    </citation>
    <scope>NUCLEOTIDE SEQUENCE</scope>
    <source>
        <strain evidence="10">Hildebrandi</strain>
    </source>
</reference>
<feature type="compositionally biased region" description="Acidic residues" evidence="7">
    <location>
        <begin position="340"/>
        <end position="358"/>
    </location>
</feature>